<dbReference type="EMBL" id="FQZU01000007">
    <property type="protein sequence ID" value="SHJ38948.1"/>
    <property type="molecule type" value="Genomic_DNA"/>
</dbReference>
<keyword evidence="3" id="KW-1185">Reference proteome</keyword>
<keyword evidence="1" id="KW-0812">Transmembrane</keyword>
<sequence length="119" mass="13855">MTILNFISQNKDLLSLAIVCFTGLFGFVKWIDTRRRELSEKRYKTYMDLIGVISGKRADSTTPNITEQIAATWFLSEYEEYYGMTQKIFADSDLADMANEPWVKHVLPHIQKLIREISK</sequence>
<dbReference type="RefSeq" id="WP_073474668.1">
    <property type="nucleotide sequence ID" value="NZ_FQZU01000007.1"/>
</dbReference>
<feature type="transmembrane region" description="Helical" evidence="1">
    <location>
        <begin position="13"/>
        <end position="31"/>
    </location>
</feature>
<organism evidence="2 3">
    <name type="scientific">Desulfatibacillum alkenivorans DSM 16219</name>
    <dbReference type="NCBI Taxonomy" id="1121393"/>
    <lineage>
        <taxon>Bacteria</taxon>
        <taxon>Pseudomonadati</taxon>
        <taxon>Thermodesulfobacteriota</taxon>
        <taxon>Desulfobacteria</taxon>
        <taxon>Desulfobacterales</taxon>
        <taxon>Desulfatibacillaceae</taxon>
        <taxon>Desulfatibacillum</taxon>
    </lineage>
</organism>
<reference evidence="3" key="1">
    <citation type="submission" date="2016-11" db="EMBL/GenBank/DDBJ databases">
        <authorList>
            <person name="Varghese N."/>
            <person name="Submissions S."/>
        </authorList>
    </citation>
    <scope>NUCLEOTIDE SEQUENCE [LARGE SCALE GENOMIC DNA]</scope>
    <source>
        <strain evidence="3">DSM 16219</strain>
    </source>
</reference>
<evidence type="ECO:0000256" key="1">
    <source>
        <dbReference type="SAM" id="Phobius"/>
    </source>
</evidence>
<gene>
    <name evidence="2" type="ORF">SAMN02745216_01552</name>
</gene>
<dbReference type="Proteomes" id="UP000183994">
    <property type="component" value="Unassembled WGS sequence"/>
</dbReference>
<evidence type="ECO:0000313" key="3">
    <source>
        <dbReference type="Proteomes" id="UP000183994"/>
    </source>
</evidence>
<dbReference type="AlphaFoldDB" id="A0A1M6IWY5"/>
<keyword evidence="1" id="KW-0472">Membrane</keyword>
<name>A0A1M6IWY5_9BACT</name>
<keyword evidence="1" id="KW-1133">Transmembrane helix</keyword>
<evidence type="ECO:0000313" key="2">
    <source>
        <dbReference type="EMBL" id="SHJ38948.1"/>
    </source>
</evidence>
<accession>A0A1M6IWY5</accession>
<proteinExistence type="predicted"/>
<protein>
    <submittedName>
        <fullName evidence="2">Uncharacterized protein</fullName>
    </submittedName>
</protein>